<keyword evidence="2" id="KW-0812">Transmembrane</keyword>
<dbReference type="PANTHER" id="PTHR37402">
    <property type="entry name" value="GRAM DOMAIN-CONTAINING PROTEIN 4"/>
    <property type="match status" value="1"/>
</dbReference>
<feature type="transmembrane region" description="Helical" evidence="2">
    <location>
        <begin position="145"/>
        <end position="163"/>
    </location>
</feature>
<keyword evidence="2" id="KW-0472">Membrane</keyword>
<feature type="coiled-coil region" evidence="1">
    <location>
        <begin position="23"/>
        <end position="57"/>
    </location>
</feature>
<dbReference type="OrthoDB" id="1708389at2759"/>
<evidence type="ECO:0000256" key="1">
    <source>
        <dbReference type="SAM" id="Coils"/>
    </source>
</evidence>
<gene>
    <name evidence="3" type="primary">106054184</name>
</gene>
<protein>
    <submittedName>
        <fullName evidence="3">Uncharacterized protein</fullName>
    </submittedName>
</protein>
<dbReference type="VEuPathDB" id="VectorBase:BGLB024767"/>
<evidence type="ECO:0000313" key="3">
    <source>
        <dbReference type="EnsemblMetazoa" id="BGLB024767-PA"/>
    </source>
</evidence>
<keyword evidence="1" id="KW-0175">Coiled coil</keyword>
<reference evidence="3" key="1">
    <citation type="submission" date="2020-05" db="UniProtKB">
        <authorList>
            <consortium name="EnsemblMetazoa"/>
        </authorList>
    </citation>
    <scope>IDENTIFICATION</scope>
    <source>
        <strain evidence="3">BB02</strain>
    </source>
</reference>
<dbReference type="InterPro" id="IPR037847">
    <property type="entry name" value="GRAMDC4"/>
</dbReference>
<evidence type="ECO:0000313" key="4">
    <source>
        <dbReference type="Proteomes" id="UP000076420"/>
    </source>
</evidence>
<evidence type="ECO:0000256" key="2">
    <source>
        <dbReference type="SAM" id="Phobius"/>
    </source>
</evidence>
<dbReference type="EnsemblMetazoa" id="BGLB024767-RA">
    <property type="protein sequence ID" value="BGLB024767-PA"/>
    <property type="gene ID" value="BGLB024767"/>
</dbReference>
<dbReference type="AlphaFoldDB" id="A0A2C9KXR0"/>
<dbReference type="Proteomes" id="UP000076420">
    <property type="component" value="Unassembled WGS sequence"/>
</dbReference>
<organism evidence="3 4">
    <name type="scientific">Biomphalaria glabrata</name>
    <name type="common">Bloodfluke planorb</name>
    <name type="synonym">Freshwater snail</name>
    <dbReference type="NCBI Taxonomy" id="6526"/>
    <lineage>
        <taxon>Eukaryota</taxon>
        <taxon>Metazoa</taxon>
        <taxon>Spiralia</taxon>
        <taxon>Lophotrochozoa</taxon>
        <taxon>Mollusca</taxon>
        <taxon>Gastropoda</taxon>
        <taxon>Heterobranchia</taxon>
        <taxon>Euthyneura</taxon>
        <taxon>Panpulmonata</taxon>
        <taxon>Hygrophila</taxon>
        <taxon>Lymnaeoidea</taxon>
        <taxon>Planorbidae</taxon>
        <taxon>Biomphalaria</taxon>
    </lineage>
</organism>
<dbReference type="PANTHER" id="PTHR37402:SF1">
    <property type="entry name" value="GRAM DOMAIN-CONTAINING PROTEIN 4"/>
    <property type="match status" value="1"/>
</dbReference>
<proteinExistence type="predicted"/>
<sequence length="173" mass="20115">MIVMIENQTLKSELNANGNRREIEKLKCELTCEQQKCEALKKKLEQVMKQKRAHVSQNLSSKNKNLVDAQIAGPSQTEVEETRTKDSEGDPLAVKTLKENVKRFGTEAKPYLNTLKGIYDLKAWKAAPYTLIVFVVYMYSVWQGWFLPVLLFCFTLRLFINYLKYRVIIVSFR</sequence>
<keyword evidence="2" id="KW-1133">Transmembrane helix</keyword>
<dbReference type="GO" id="GO:0006915">
    <property type="term" value="P:apoptotic process"/>
    <property type="evidence" value="ECO:0007669"/>
    <property type="project" value="InterPro"/>
</dbReference>
<dbReference type="GO" id="GO:0034164">
    <property type="term" value="P:negative regulation of toll-like receptor 9 signaling pathway"/>
    <property type="evidence" value="ECO:0007669"/>
    <property type="project" value="TreeGrafter"/>
</dbReference>
<accession>A0A2C9KXR0</accession>
<dbReference type="VEuPathDB" id="VectorBase:BGLAX_031666"/>
<name>A0A2C9KXR0_BIOGL</name>